<evidence type="ECO:0000256" key="2">
    <source>
        <dbReference type="SAM" id="SignalP"/>
    </source>
</evidence>
<keyword evidence="2" id="KW-0732">Signal</keyword>
<organism evidence="4">
    <name type="scientific">Caldilineaceae bacterium SB0661_bin_32</name>
    <dbReference type="NCBI Taxonomy" id="2605255"/>
    <lineage>
        <taxon>Bacteria</taxon>
        <taxon>Bacillati</taxon>
        <taxon>Chloroflexota</taxon>
        <taxon>Caldilineae</taxon>
        <taxon>Caldilineales</taxon>
        <taxon>Caldilineaceae</taxon>
    </lineage>
</organism>
<gene>
    <name evidence="4" type="ORF">F4X14_08875</name>
</gene>
<accession>A0A6B1D6I6</accession>
<dbReference type="InterPro" id="IPR011041">
    <property type="entry name" value="Quinoprot_gluc/sorb_DH_b-prop"/>
</dbReference>
<evidence type="ECO:0000313" key="4">
    <source>
        <dbReference type="EMBL" id="MYC95073.1"/>
    </source>
</evidence>
<protein>
    <recommendedName>
        <fullName evidence="3">Glucose/Sorbosone dehydrogenase domain-containing protein</fullName>
    </recommendedName>
</protein>
<comment type="caution">
    <text evidence="4">The sequence shown here is derived from an EMBL/GenBank/DDBJ whole genome shotgun (WGS) entry which is preliminary data.</text>
</comment>
<dbReference type="InterPro" id="IPR012938">
    <property type="entry name" value="Glc/Sorbosone_DH"/>
</dbReference>
<feature type="signal peptide" evidence="2">
    <location>
        <begin position="1"/>
        <end position="23"/>
    </location>
</feature>
<dbReference type="Pfam" id="PF07995">
    <property type="entry name" value="GSDH"/>
    <property type="match status" value="1"/>
</dbReference>
<feature type="chain" id="PRO_5025407991" description="Glucose/Sorbosone dehydrogenase domain-containing protein" evidence="2">
    <location>
        <begin position="24"/>
        <end position="583"/>
    </location>
</feature>
<proteinExistence type="predicted"/>
<dbReference type="Gene3D" id="2.60.120.260">
    <property type="entry name" value="Galactose-binding domain-like"/>
    <property type="match status" value="1"/>
</dbReference>
<sequence>MSEILTKNWCVAAIGLLALLAMAACAPLPGPAQPTVTAAAASPTAVTLKAETSTPTAAPATPAPTPPPSINVAASGEVIPSSGQESAYLAVDGDLDSLWNSGRIPLGWFRIALDGPYLVNKVELVIAQTPPGPTTHELWLGDGSGARALYQRLISGHTEDGQTLEITIDPPRNITEVLIRTVQSPSWVAWREVRVFGAPSLDSPLPPLKLSKVAAGLNQPVQLKHAGDGSGRLFVVEQPGRIRILRKDAASNGGAVWSVDATPFLDISERVSCCGERGLFDIAFPPDYAAKQHFYVSYTNYDGQTVISRYITTSDPDVADPASGEAILKIEQPHETHNGGRILFGSQDGYLYIGSGDGGAPAFNDPDNHGQNPGTLLGAILRIDVESGVKPYAIPASNPFTHVEGHRDEIWAYGLRNPWGFAFDRQTGALFIPDVGNITWEEVNYQSATSTGGENYGWRITEGSACFEQWGCVKGEPCDVEHWICSAEGQTAPVAEYDHALGCAIVGGAVYRGPGLPDLQGVFLFADFCRGQIWGLRGGPQGKWHSSLLIKASVPVSAIGEDQDGNVYVIGYQDGVISMITEE</sequence>
<dbReference type="SUPFAM" id="SSF49785">
    <property type="entry name" value="Galactose-binding domain-like"/>
    <property type="match status" value="1"/>
</dbReference>
<dbReference type="PROSITE" id="PS51257">
    <property type="entry name" value="PROKAR_LIPOPROTEIN"/>
    <property type="match status" value="1"/>
</dbReference>
<name>A0A6B1D6I6_9CHLR</name>
<evidence type="ECO:0000259" key="3">
    <source>
        <dbReference type="Pfam" id="PF07995"/>
    </source>
</evidence>
<dbReference type="InterPro" id="IPR011042">
    <property type="entry name" value="6-blade_b-propeller_TolB-like"/>
</dbReference>
<dbReference type="AlphaFoldDB" id="A0A6B1D6I6"/>
<evidence type="ECO:0000256" key="1">
    <source>
        <dbReference type="SAM" id="MobiDB-lite"/>
    </source>
</evidence>
<dbReference type="SUPFAM" id="SSF50952">
    <property type="entry name" value="Soluble quinoprotein glucose dehydrogenase"/>
    <property type="match status" value="1"/>
</dbReference>
<dbReference type="InterPro" id="IPR008979">
    <property type="entry name" value="Galactose-bd-like_sf"/>
</dbReference>
<dbReference type="Gene3D" id="2.120.10.30">
    <property type="entry name" value="TolB, C-terminal domain"/>
    <property type="match status" value="1"/>
</dbReference>
<dbReference type="EMBL" id="VXMH01000041">
    <property type="protein sequence ID" value="MYC95073.1"/>
    <property type="molecule type" value="Genomic_DNA"/>
</dbReference>
<dbReference type="PANTHER" id="PTHR19328:SF75">
    <property type="entry name" value="ALDOSE SUGAR DEHYDROGENASE YLII"/>
    <property type="match status" value="1"/>
</dbReference>
<reference evidence="4" key="1">
    <citation type="submission" date="2019-09" db="EMBL/GenBank/DDBJ databases">
        <title>Characterisation of the sponge microbiome using genome-centric metagenomics.</title>
        <authorList>
            <person name="Engelberts J.P."/>
            <person name="Robbins S.J."/>
            <person name="De Goeij J.M."/>
            <person name="Aranda M."/>
            <person name="Bell S.C."/>
            <person name="Webster N.S."/>
        </authorList>
    </citation>
    <scope>NUCLEOTIDE SEQUENCE</scope>
    <source>
        <strain evidence="4">SB0661_bin_32</strain>
    </source>
</reference>
<dbReference type="PANTHER" id="PTHR19328">
    <property type="entry name" value="HEDGEHOG-INTERACTING PROTEIN"/>
    <property type="match status" value="1"/>
</dbReference>
<feature type="domain" description="Glucose/Sorbosone dehydrogenase" evidence="3">
    <location>
        <begin position="217"/>
        <end position="571"/>
    </location>
</feature>
<feature type="region of interest" description="Disordered" evidence="1">
    <location>
        <begin position="47"/>
        <end position="73"/>
    </location>
</feature>